<dbReference type="EMBL" id="SJPP01000005">
    <property type="protein sequence ID" value="TWU04183.1"/>
    <property type="molecule type" value="Genomic_DNA"/>
</dbReference>
<dbReference type="GO" id="GO:0008170">
    <property type="term" value="F:N-methyltransferase activity"/>
    <property type="evidence" value="ECO:0007669"/>
    <property type="project" value="InterPro"/>
</dbReference>
<dbReference type="Proteomes" id="UP000320735">
    <property type="component" value="Unassembled WGS sequence"/>
</dbReference>
<keyword evidence="2 6" id="KW-0808">Transferase</keyword>
<evidence type="ECO:0000259" key="5">
    <source>
        <dbReference type="SMART" id="SM00470"/>
    </source>
</evidence>
<reference evidence="6 7" key="1">
    <citation type="submission" date="2019-02" db="EMBL/GenBank/DDBJ databases">
        <title>Deep-cultivation of Planctomycetes and their phenomic and genomic characterization uncovers novel biology.</title>
        <authorList>
            <person name="Wiegand S."/>
            <person name="Jogler M."/>
            <person name="Boedeker C."/>
            <person name="Pinto D."/>
            <person name="Vollmers J."/>
            <person name="Rivas-Marin E."/>
            <person name="Kohn T."/>
            <person name="Peeters S.H."/>
            <person name="Heuer A."/>
            <person name="Rast P."/>
            <person name="Oberbeckmann S."/>
            <person name="Bunk B."/>
            <person name="Jeske O."/>
            <person name="Meyerdierks A."/>
            <person name="Storesund J.E."/>
            <person name="Kallscheuer N."/>
            <person name="Luecker S."/>
            <person name="Lage O.M."/>
            <person name="Pohl T."/>
            <person name="Merkel B.J."/>
            <person name="Hornburger P."/>
            <person name="Mueller R.-W."/>
            <person name="Bruemmer F."/>
            <person name="Labrenz M."/>
            <person name="Spormann A.M."/>
            <person name="Op Den Camp H."/>
            <person name="Overmann J."/>
            <person name="Amann R."/>
            <person name="Jetten M.S.M."/>
            <person name="Mascher T."/>
            <person name="Medema M.H."/>
            <person name="Devos D.P."/>
            <person name="Kaster A.-K."/>
            <person name="Ovreas L."/>
            <person name="Rohde M."/>
            <person name="Galperin M.Y."/>
            <person name="Jogler C."/>
        </authorList>
    </citation>
    <scope>NUCLEOTIDE SEQUENCE [LARGE SCALE GENOMIC DNA]</scope>
    <source>
        <strain evidence="6 7">CA54</strain>
    </source>
</reference>
<comment type="caution">
    <text evidence="6">The sequence shown here is derived from an EMBL/GenBank/DDBJ whole genome shotgun (WGS) entry which is preliminary data.</text>
</comment>
<dbReference type="InterPro" id="IPR050336">
    <property type="entry name" value="Chromosome_partition/occlusion"/>
</dbReference>
<dbReference type="Pfam" id="PF01555">
    <property type="entry name" value="N6_N4_Mtase"/>
    <property type="match status" value="1"/>
</dbReference>
<evidence type="ECO:0000256" key="1">
    <source>
        <dbReference type="ARBA" id="ARBA00022603"/>
    </source>
</evidence>
<dbReference type="CDD" id="cd16402">
    <property type="entry name" value="ParB_N_like_MT"/>
    <property type="match status" value="1"/>
</dbReference>
<evidence type="ECO:0000256" key="3">
    <source>
        <dbReference type="RuleBase" id="RU362026"/>
    </source>
</evidence>
<dbReference type="SUPFAM" id="SSF53335">
    <property type="entry name" value="S-adenosyl-L-methionine-dependent methyltransferases"/>
    <property type="match status" value="1"/>
</dbReference>
<dbReference type="InterPro" id="IPR002941">
    <property type="entry name" value="DNA_methylase_N4/N6"/>
</dbReference>
<evidence type="ECO:0000256" key="4">
    <source>
        <dbReference type="SAM" id="MobiDB-lite"/>
    </source>
</evidence>
<dbReference type="GO" id="GO:0003677">
    <property type="term" value="F:DNA binding"/>
    <property type="evidence" value="ECO:0007669"/>
    <property type="project" value="InterPro"/>
</dbReference>
<dbReference type="PANTHER" id="PTHR33375:SF1">
    <property type="entry name" value="CHROMOSOME-PARTITIONING PROTEIN PARB-RELATED"/>
    <property type="match status" value="1"/>
</dbReference>
<dbReference type="AlphaFoldDB" id="A0A5C6AW70"/>
<dbReference type="GO" id="GO:0032259">
    <property type="term" value="P:methylation"/>
    <property type="evidence" value="ECO:0007669"/>
    <property type="project" value="UniProtKB-KW"/>
</dbReference>
<evidence type="ECO:0000313" key="7">
    <source>
        <dbReference type="Proteomes" id="UP000320735"/>
    </source>
</evidence>
<dbReference type="InterPro" id="IPR036086">
    <property type="entry name" value="ParB/Sulfiredoxin_sf"/>
</dbReference>
<dbReference type="Pfam" id="PF02195">
    <property type="entry name" value="ParB_N"/>
    <property type="match status" value="1"/>
</dbReference>
<dbReference type="EC" id="2.1.1.-" evidence="3"/>
<gene>
    <name evidence="6" type="primary">dpnA_2</name>
    <name evidence="6" type="ORF">CA54_60650</name>
</gene>
<organism evidence="6 7">
    <name type="scientific">Symmachiella macrocystis</name>
    <dbReference type="NCBI Taxonomy" id="2527985"/>
    <lineage>
        <taxon>Bacteria</taxon>
        <taxon>Pseudomonadati</taxon>
        <taxon>Planctomycetota</taxon>
        <taxon>Planctomycetia</taxon>
        <taxon>Planctomycetales</taxon>
        <taxon>Planctomycetaceae</taxon>
        <taxon>Symmachiella</taxon>
    </lineage>
</organism>
<feature type="domain" description="ParB-like N-terminal" evidence="5">
    <location>
        <begin position="4"/>
        <end position="89"/>
    </location>
</feature>
<protein>
    <recommendedName>
        <fullName evidence="3">Methyltransferase</fullName>
        <ecNumber evidence="3">2.1.1.-</ecNumber>
    </recommendedName>
</protein>
<comment type="similarity">
    <text evidence="3">Belongs to the N(4)/N(6)-methyltransferase family.</text>
</comment>
<sequence>MQIDQRPLTDIQHYENNPRLNDGAVDAVAKSIQEFGFRQPIVVDEDGVIIVGHTRYKAAQKLGLETIPVHVVTGLSAAQIKAYRLADNKTGELADWDQALLPAELLDLQEVDFDLDTIGFTPDDLAKMLGTDPADGLTDPDAIPEPPDEATTQPGDLWILGDHRLLCGDSANPADVDRLLDGAAIHLVNTDPPYNVKVEPRSNNAIAAGLSSFSANQKSATQTKLRAKDRPLANDFVSDEEFDRLLVAWFGNIARVIVPGGAFYIWGGYANLGNYPPVLKTSGLYFSQAIVWDKEHPVLSRKDFMGGFELAFYGWKEGAGHKFYGPNNAVDLWHVKKVNPQSMIHLTEKPVELATRAIEYSSRIGENVLDLFGGSGSTLIGCQQTGRKAFLMEFDPLYCDVIVSRWEAFTGQIARRVPQTAKIPA</sequence>
<accession>A0A5C6AW70</accession>
<dbReference type="InterPro" id="IPR003115">
    <property type="entry name" value="ParB_N"/>
</dbReference>
<evidence type="ECO:0000256" key="2">
    <source>
        <dbReference type="ARBA" id="ARBA00022679"/>
    </source>
</evidence>
<feature type="region of interest" description="Disordered" evidence="4">
    <location>
        <begin position="131"/>
        <end position="152"/>
    </location>
</feature>
<keyword evidence="7" id="KW-1185">Reference proteome</keyword>
<dbReference type="SUPFAM" id="SSF110849">
    <property type="entry name" value="ParB/Sulfiredoxin"/>
    <property type="match status" value="1"/>
</dbReference>
<dbReference type="Gene3D" id="3.90.1530.10">
    <property type="entry name" value="Conserved hypothetical protein from pyrococcus furiosus pfu- 392566-001, ParB domain"/>
    <property type="match status" value="1"/>
</dbReference>
<proteinExistence type="inferred from homology"/>
<evidence type="ECO:0000313" key="6">
    <source>
        <dbReference type="EMBL" id="TWU04183.1"/>
    </source>
</evidence>
<dbReference type="PANTHER" id="PTHR33375">
    <property type="entry name" value="CHROMOSOME-PARTITIONING PROTEIN PARB-RELATED"/>
    <property type="match status" value="1"/>
</dbReference>
<dbReference type="SMART" id="SM00470">
    <property type="entry name" value="ParB"/>
    <property type="match status" value="1"/>
</dbReference>
<dbReference type="OrthoDB" id="9773571at2"/>
<dbReference type="GO" id="GO:0007059">
    <property type="term" value="P:chromosome segregation"/>
    <property type="evidence" value="ECO:0007669"/>
    <property type="project" value="TreeGrafter"/>
</dbReference>
<dbReference type="GO" id="GO:0005694">
    <property type="term" value="C:chromosome"/>
    <property type="evidence" value="ECO:0007669"/>
    <property type="project" value="TreeGrafter"/>
</dbReference>
<name>A0A5C6AW70_9PLAN</name>
<dbReference type="PRINTS" id="PR00508">
    <property type="entry name" value="S21N4MTFRASE"/>
</dbReference>
<dbReference type="InterPro" id="IPR015840">
    <property type="entry name" value="DNA_MeTrfase_ParB"/>
</dbReference>
<dbReference type="Gene3D" id="3.40.50.150">
    <property type="entry name" value="Vaccinia Virus protein VP39"/>
    <property type="match status" value="1"/>
</dbReference>
<dbReference type="InterPro" id="IPR001091">
    <property type="entry name" value="RM_Methyltransferase"/>
</dbReference>
<dbReference type="PIRSF" id="PIRSF036758">
    <property type="entry name" value="Aden_M_ParB"/>
    <property type="match status" value="1"/>
</dbReference>
<keyword evidence="1 6" id="KW-0489">Methyltransferase</keyword>
<dbReference type="InterPro" id="IPR029063">
    <property type="entry name" value="SAM-dependent_MTases_sf"/>
</dbReference>
<dbReference type="GO" id="GO:0045881">
    <property type="term" value="P:positive regulation of sporulation resulting in formation of a cellular spore"/>
    <property type="evidence" value="ECO:0007669"/>
    <property type="project" value="TreeGrafter"/>
</dbReference>
<dbReference type="RefSeq" id="WP_146374445.1">
    <property type="nucleotide sequence ID" value="NZ_SJPP01000005.1"/>
</dbReference>